<dbReference type="InterPro" id="IPR006501">
    <property type="entry name" value="Pectinesterase_inhib_dom"/>
</dbReference>
<reference evidence="6 7" key="1">
    <citation type="submission" date="2024-04" db="EMBL/GenBank/DDBJ databases">
        <title>Genome assembly C_amara_ONT_v2.</title>
        <authorList>
            <person name="Yant L."/>
            <person name="Moore C."/>
            <person name="Slenker M."/>
        </authorList>
    </citation>
    <scope>NUCLEOTIDE SEQUENCE [LARGE SCALE GENOMIC DNA]</scope>
    <source>
        <tissue evidence="6">Leaf</tissue>
    </source>
</reference>
<keyword evidence="1 4" id="KW-0732">Signal</keyword>
<dbReference type="EMBL" id="JBANAX010000798">
    <property type="protein sequence ID" value="KAL1193088.1"/>
    <property type="molecule type" value="Genomic_DNA"/>
</dbReference>
<evidence type="ECO:0000313" key="6">
    <source>
        <dbReference type="EMBL" id="KAL1193088.1"/>
    </source>
</evidence>
<protein>
    <submittedName>
        <fullName evidence="6">Cell wall / vacuolar inhibitor of fructosidase 1</fullName>
    </submittedName>
</protein>
<keyword evidence="7" id="KW-1185">Reference proteome</keyword>
<proteinExistence type="inferred from homology"/>
<dbReference type="CDD" id="cd15796">
    <property type="entry name" value="CIF_like"/>
    <property type="match status" value="1"/>
</dbReference>
<sequence>MTKMNVIIVTIMMMVTEGNKIELTCKATPDFNLYVSLLKSDPKGVSADISGLALIIINKIKELATTTMNEINGLYKTRPELKQASDECSRRYKTILNAAVPQAIEAFTKRNPKFGERGMVDAGVEASKCEEGFKGKSPLTSLTKSMQATSNVGSVIVKMLL</sequence>
<name>A0ABD0ZF42_CARAN</name>
<evidence type="ECO:0000256" key="3">
    <source>
        <dbReference type="ARBA" id="ARBA00038471"/>
    </source>
</evidence>
<evidence type="ECO:0000256" key="1">
    <source>
        <dbReference type="ARBA" id="ARBA00022729"/>
    </source>
</evidence>
<dbReference type="InterPro" id="IPR052421">
    <property type="entry name" value="PCW_Enzyme_Inhibitor"/>
</dbReference>
<comment type="caution">
    <text evidence="6">The sequence shown here is derived from an EMBL/GenBank/DDBJ whole genome shotgun (WGS) entry which is preliminary data.</text>
</comment>
<evidence type="ECO:0000259" key="5">
    <source>
        <dbReference type="SMART" id="SM00856"/>
    </source>
</evidence>
<dbReference type="FunFam" id="1.20.140.40:FF:000009">
    <property type="entry name" value="Invertase/pectin methylesterase inhibitor family protein"/>
    <property type="match status" value="1"/>
</dbReference>
<gene>
    <name evidence="6" type="ORF">V5N11_018542</name>
</gene>
<feature type="signal peptide" evidence="4">
    <location>
        <begin position="1"/>
        <end position="18"/>
    </location>
</feature>
<dbReference type="InterPro" id="IPR035513">
    <property type="entry name" value="Invertase/methylesterase_inhib"/>
</dbReference>
<dbReference type="Proteomes" id="UP001558713">
    <property type="component" value="Unassembled WGS sequence"/>
</dbReference>
<dbReference type="NCBIfam" id="TIGR01614">
    <property type="entry name" value="PME_inhib"/>
    <property type="match status" value="1"/>
</dbReference>
<keyword evidence="2" id="KW-1015">Disulfide bond</keyword>
<comment type="similarity">
    <text evidence="3">Belongs to the PMEI family.</text>
</comment>
<evidence type="ECO:0000256" key="2">
    <source>
        <dbReference type="ARBA" id="ARBA00023157"/>
    </source>
</evidence>
<dbReference type="SUPFAM" id="SSF101148">
    <property type="entry name" value="Plant invertase/pectin methylesterase inhibitor"/>
    <property type="match status" value="1"/>
</dbReference>
<dbReference type="InterPro" id="IPR034087">
    <property type="entry name" value="C/VIF1"/>
</dbReference>
<evidence type="ECO:0000313" key="7">
    <source>
        <dbReference type="Proteomes" id="UP001558713"/>
    </source>
</evidence>
<evidence type="ECO:0000256" key="4">
    <source>
        <dbReference type="SAM" id="SignalP"/>
    </source>
</evidence>
<organism evidence="6 7">
    <name type="scientific">Cardamine amara subsp. amara</name>
    <dbReference type="NCBI Taxonomy" id="228776"/>
    <lineage>
        <taxon>Eukaryota</taxon>
        <taxon>Viridiplantae</taxon>
        <taxon>Streptophyta</taxon>
        <taxon>Embryophyta</taxon>
        <taxon>Tracheophyta</taxon>
        <taxon>Spermatophyta</taxon>
        <taxon>Magnoliopsida</taxon>
        <taxon>eudicotyledons</taxon>
        <taxon>Gunneridae</taxon>
        <taxon>Pentapetalae</taxon>
        <taxon>rosids</taxon>
        <taxon>malvids</taxon>
        <taxon>Brassicales</taxon>
        <taxon>Brassicaceae</taxon>
        <taxon>Cardamineae</taxon>
        <taxon>Cardamine</taxon>
    </lineage>
</organism>
<dbReference type="PANTHER" id="PTHR36710:SF13">
    <property type="entry name" value="PUTATIVE-RELATED"/>
    <property type="match status" value="1"/>
</dbReference>
<dbReference type="PANTHER" id="PTHR36710">
    <property type="entry name" value="PECTINESTERASE INHIBITOR-LIKE"/>
    <property type="match status" value="1"/>
</dbReference>
<feature type="domain" description="Pectinesterase inhibitor" evidence="5">
    <location>
        <begin position="16"/>
        <end position="156"/>
    </location>
</feature>
<dbReference type="SMART" id="SM00856">
    <property type="entry name" value="PMEI"/>
    <property type="match status" value="1"/>
</dbReference>
<dbReference type="Gene3D" id="1.20.140.40">
    <property type="entry name" value="Invertase/pectin methylesterase inhibitor family protein"/>
    <property type="match status" value="1"/>
</dbReference>
<feature type="chain" id="PRO_5044875398" evidence="4">
    <location>
        <begin position="19"/>
        <end position="161"/>
    </location>
</feature>
<dbReference type="AlphaFoldDB" id="A0ABD0ZF42"/>
<dbReference type="Pfam" id="PF04043">
    <property type="entry name" value="PMEI"/>
    <property type="match status" value="1"/>
</dbReference>
<accession>A0ABD0ZF42</accession>